<dbReference type="Proteomes" id="UP000070700">
    <property type="component" value="Unassembled WGS sequence"/>
</dbReference>
<dbReference type="PROSITE" id="PS00282">
    <property type="entry name" value="KAZAL_1"/>
    <property type="match status" value="1"/>
</dbReference>
<dbReference type="AlphaFoldDB" id="A0A132B4H9"/>
<name>A0A132B4H9_MOLSC</name>
<evidence type="ECO:0000313" key="3">
    <source>
        <dbReference type="Proteomes" id="UP000070700"/>
    </source>
</evidence>
<keyword evidence="3" id="KW-1185">Reference proteome</keyword>
<reference evidence="2 3" key="1">
    <citation type="submission" date="2015-10" db="EMBL/GenBank/DDBJ databases">
        <title>Full genome of DAOMC 229536 Phialocephala scopiformis, a fungal endophyte of spruce producing the potent anti-insectan compound rugulosin.</title>
        <authorList>
            <consortium name="DOE Joint Genome Institute"/>
            <person name="Walker A.K."/>
            <person name="Frasz S.L."/>
            <person name="Seifert K.A."/>
            <person name="Miller J.D."/>
            <person name="Mondo S.J."/>
            <person name="Labutti K."/>
            <person name="Lipzen A."/>
            <person name="Dockter R."/>
            <person name="Kennedy M."/>
            <person name="Grigoriev I.V."/>
            <person name="Spatafora J.W."/>
        </authorList>
    </citation>
    <scope>NUCLEOTIDE SEQUENCE [LARGE SCALE GENOMIC DNA]</scope>
    <source>
        <strain evidence="2 3">CBS 120377</strain>
    </source>
</reference>
<proteinExistence type="predicted"/>
<dbReference type="EMBL" id="KQ947440">
    <property type="protein sequence ID" value="KUJ07325.1"/>
    <property type="molecule type" value="Genomic_DNA"/>
</dbReference>
<dbReference type="KEGG" id="psco:LY89DRAFT_789786"/>
<evidence type="ECO:0000313" key="2">
    <source>
        <dbReference type="EMBL" id="KUJ07325.1"/>
    </source>
</evidence>
<dbReference type="OrthoDB" id="8062037at2759"/>
<protein>
    <recommendedName>
        <fullName evidence="1">Kazal-like domain-containing protein</fullName>
    </recommendedName>
</protein>
<dbReference type="InterPro" id="IPR013083">
    <property type="entry name" value="Znf_RING/FYVE/PHD"/>
</dbReference>
<sequence>MECPEVVSELARAYVWHVISTSSIGKLVCGLDASGREPLVAKGFSEIYPIIAAIFQDQSTNFNVPSATIIESFSKSTTKELEIIGTDIGTLPCRHRSHMVCLEKHLSYQNKCSLCRTILKQGIDRADIEDTQARQAVRSMLGARKPGVALVFAEASLECIVLRARQNPSTMNKRNFAMAMVACSDCYLRTGKYKVAYEVAQNALGVYPQLSRLQRAEIFRLQANALASDGGM</sequence>
<organism evidence="2 3">
    <name type="scientific">Mollisia scopiformis</name>
    <name type="common">Conifer needle endophyte fungus</name>
    <name type="synonym">Phialocephala scopiformis</name>
    <dbReference type="NCBI Taxonomy" id="149040"/>
    <lineage>
        <taxon>Eukaryota</taxon>
        <taxon>Fungi</taxon>
        <taxon>Dikarya</taxon>
        <taxon>Ascomycota</taxon>
        <taxon>Pezizomycotina</taxon>
        <taxon>Leotiomycetes</taxon>
        <taxon>Helotiales</taxon>
        <taxon>Mollisiaceae</taxon>
        <taxon>Mollisia</taxon>
    </lineage>
</organism>
<accession>A0A132B4H9</accession>
<dbReference type="SUPFAM" id="SSF57850">
    <property type="entry name" value="RING/U-box"/>
    <property type="match status" value="1"/>
</dbReference>
<dbReference type="GeneID" id="28833017"/>
<evidence type="ECO:0000259" key="1">
    <source>
        <dbReference type="PROSITE" id="PS00282"/>
    </source>
</evidence>
<dbReference type="InParanoid" id="A0A132B4H9"/>
<dbReference type="InterPro" id="IPR002350">
    <property type="entry name" value="Kazal_dom"/>
</dbReference>
<gene>
    <name evidence="2" type="ORF">LY89DRAFT_789786</name>
</gene>
<dbReference type="RefSeq" id="XP_018061680.1">
    <property type="nucleotide sequence ID" value="XM_018223291.1"/>
</dbReference>
<feature type="domain" description="Kazal-like" evidence="1">
    <location>
        <begin position="93"/>
        <end position="115"/>
    </location>
</feature>
<dbReference type="Gene3D" id="3.30.40.10">
    <property type="entry name" value="Zinc/RING finger domain, C3HC4 (zinc finger)"/>
    <property type="match status" value="1"/>
</dbReference>